<dbReference type="NCBIfam" id="TIGR00238">
    <property type="entry name" value="KamA family radical SAM protein"/>
    <property type="match status" value="1"/>
</dbReference>
<dbReference type="InterPro" id="IPR058240">
    <property type="entry name" value="rSAM_sf"/>
</dbReference>
<dbReference type="EC" id="5.4.3.2" evidence="5"/>
<evidence type="ECO:0000256" key="11">
    <source>
        <dbReference type="ARBA" id="ARBA00023004"/>
    </source>
</evidence>
<keyword evidence="10 15" id="KW-0663">Pyridoxal phosphate</keyword>
<reference evidence="18 19" key="2">
    <citation type="submission" date="2012-02" db="EMBL/GenBank/DDBJ databases">
        <title>Improved High-Quality Draft sequence of Desulfobacter postgatei 2ac9.</title>
        <authorList>
            <consortium name="US DOE Joint Genome Institute"/>
            <person name="Lucas S."/>
            <person name="Han J."/>
            <person name="Lapidus A."/>
            <person name="Cheng J.-F."/>
            <person name="Goodwin L."/>
            <person name="Pitluck S."/>
            <person name="Peters L."/>
            <person name="Ovchinnikova G."/>
            <person name="Held B."/>
            <person name="Detter J.C."/>
            <person name="Han C."/>
            <person name="Tapia R."/>
            <person name="Land M."/>
            <person name="Hauser L."/>
            <person name="Kyrpides N."/>
            <person name="Ivanova N."/>
            <person name="Pagani I."/>
            <person name="Orellana R."/>
            <person name="Lovley D."/>
            <person name="Woyke T."/>
        </authorList>
    </citation>
    <scope>NUCLEOTIDE SEQUENCE [LARGE SCALE GENOMIC DNA]</scope>
    <source>
        <strain evidence="18 19">2ac9</strain>
    </source>
</reference>
<dbReference type="Proteomes" id="UP000005778">
    <property type="component" value="Chromosome"/>
</dbReference>
<evidence type="ECO:0000256" key="13">
    <source>
        <dbReference type="ARBA" id="ARBA00023235"/>
    </source>
</evidence>
<dbReference type="InterPro" id="IPR025895">
    <property type="entry name" value="LAM_C_dom"/>
</dbReference>
<feature type="modified residue" description="N6-(pyridoxal phosphate)lysine" evidence="15">
    <location>
        <position position="421"/>
    </location>
</feature>
<dbReference type="GO" id="GO:0046872">
    <property type="term" value="F:metal ion binding"/>
    <property type="evidence" value="ECO:0007669"/>
    <property type="project" value="UniProtKB-KW"/>
</dbReference>
<name>I5B679_9BACT</name>
<evidence type="ECO:0000256" key="10">
    <source>
        <dbReference type="ARBA" id="ARBA00022898"/>
    </source>
</evidence>
<evidence type="ECO:0000256" key="5">
    <source>
        <dbReference type="ARBA" id="ARBA00012144"/>
    </source>
</evidence>
<organism evidence="18 19">
    <name type="scientific">Desulfobacter postgatei 2ac9</name>
    <dbReference type="NCBI Taxonomy" id="879212"/>
    <lineage>
        <taxon>Bacteria</taxon>
        <taxon>Pseudomonadati</taxon>
        <taxon>Thermodesulfobacteriota</taxon>
        <taxon>Desulfobacteria</taxon>
        <taxon>Desulfobacterales</taxon>
        <taxon>Desulfobacteraceae</taxon>
        <taxon>Desulfobacter</taxon>
    </lineage>
</organism>
<dbReference type="InterPro" id="IPR022459">
    <property type="entry name" value="Lysine_aminomutase"/>
</dbReference>
<evidence type="ECO:0000256" key="6">
    <source>
        <dbReference type="ARBA" id="ARBA00022363"/>
    </source>
</evidence>
<dbReference type="PANTHER" id="PTHR30538:SF1">
    <property type="entry name" value="L-LYSINE 2,3-AMINOMUTASE"/>
    <property type="match status" value="1"/>
</dbReference>
<evidence type="ECO:0000256" key="8">
    <source>
        <dbReference type="ARBA" id="ARBA00022691"/>
    </source>
</evidence>
<evidence type="ECO:0000313" key="19">
    <source>
        <dbReference type="Proteomes" id="UP000005778"/>
    </source>
</evidence>
<evidence type="ECO:0000256" key="7">
    <source>
        <dbReference type="ARBA" id="ARBA00022485"/>
    </source>
</evidence>
<comment type="cofactor">
    <cofactor evidence="3">
        <name>[4Fe-4S] cluster</name>
        <dbReference type="ChEBI" id="CHEBI:49883"/>
    </cofactor>
</comment>
<evidence type="ECO:0000256" key="9">
    <source>
        <dbReference type="ARBA" id="ARBA00022723"/>
    </source>
</evidence>
<comment type="catalytic activity">
    <reaction evidence="1">
        <text>L-lysine = (3S)-3,6-diaminohexanoate</text>
        <dbReference type="Rhea" id="RHEA:19177"/>
        <dbReference type="ChEBI" id="CHEBI:32551"/>
        <dbReference type="ChEBI" id="CHEBI:57434"/>
        <dbReference type="EC" id="5.4.3.2"/>
    </reaction>
</comment>
<feature type="binding site" evidence="14">
    <location>
        <position position="216"/>
    </location>
    <ligand>
        <name>[4Fe-4S] cluster</name>
        <dbReference type="ChEBI" id="CHEBI:49883"/>
        <note>4Fe-4S-S-AdoMet</note>
    </ligand>
</feature>
<protein>
    <recommendedName>
        <fullName evidence="6">L-lysine 2,3-aminomutase</fullName>
        <ecNumber evidence="5">5.4.3.2</ecNumber>
    </recommendedName>
</protein>
<dbReference type="EMBL" id="CM001488">
    <property type="protein sequence ID" value="EIM64992.1"/>
    <property type="molecule type" value="Genomic_DNA"/>
</dbReference>
<dbReference type="HOGENOM" id="CLU_032161_0_1_7"/>
<comment type="cofactor">
    <cofactor evidence="2 15">
        <name>pyridoxal 5'-phosphate</name>
        <dbReference type="ChEBI" id="CHEBI:597326"/>
    </cofactor>
</comment>
<dbReference type="PANTHER" id="PTHR30538">
    <property type="entry name" value="LYSINE 2,3-AMINOMUTASE-RELATED"/>
    <property type="match status" value="1"/>
</dbReference>
<dbReference type="eggNOG" id="COG1509">
    <property type="taxonomic scope" value="Bacteria"/>
</dbReference>
<evidence type="ECO:0000313" key="18">
    <source>
        <dbReference type="EMBL" id="EIM64992.1"/>
    </source>
</evidence>
<evidence type="ECO:0000256" key="15">
    <source>
        <dbReference type="PIRSR" id="PIRSR603739-50"/>
    </source>
</evidence>
<evidence type="ECO:0000256" key="16">
    <source>
        <dbReference type="SAM" id="MobiDB-lite"/>
    </source>
</evidence>
<keyword evidence="19" id="KW-1185">Reference proteome</keyword>
<dbReference type="AlphaFoldDB" id="I5B679"/>
<keyword evidence="13" id="KW-0413">Isomerase</keyword>
<keyword evidence="8" id="KW-0949">S-adenosyl-L-methionine</keyword>
<evidence type="ECO:0000256" key="14">
    <source>
        <dbReference type="PIRSR" id="PIRSR004911-1"/>
    </source>
</evidence>
<evidence type="ECO:0000259" key="17">
    <source>
        <dbReference type="PROSITE" id="PS51918"/>
    </source>
</evidence>
<feature type="binding site" evidence="14">
    <location>
        <position position="213"/>
    </location>
    <ligand>
        <name>[4Fe-4S] cluster</name>
        <dbReference type="ChEBI" id="CHEBI:49883"/>
        <note>4Fe-4S-S-AdoMet</note>
    </ligand>
</feature>
<dbReference type="SFLD" id="SFLDG01070">
    <property type="entry name" value="PLP-dependent"/>
    <property type="match status" value="1"/>
</dbReference>
<accession>I5B679</accession>
<feature type="region of interest" description="Disordered" evidence="16">
    <location>
        <begin position="28"/>
        <end position="56"/>
    </location>
</feature>
<feature type="compositionally biased region" description="Basic and acidic residues" evidence="16">
    <location>
        <begin position="36"/>
        <end position="47"/>
    </location>
</feature>
<dbReference type="PROSITE" id="PS51918">
    <property type="entry name" value="RADICAL_SAM"/>
    <property type="match status" value="1"/>
</dbReference>
<evidence type="ECO:0000256" key="12">
    <source>
        <dbReference type="ARBA" id="ARBA00023014"/>
    </source>
</evidence>
<feature type="binding site" evidence="14">
    <location>
        <position position="209"/>
    </location>
    <ligand>
        <name>[4Fe-4S] cluster</name>
        <dbReference type="ChEBI" id="CHEBI:49883"/>
        <note>4Fe-4S-S-AdoMet</note>
    </ligand>
</feature>
<evidence type="ECO:0000256" key="4">
    <source>
        <dbReference type="ARBA" id="ARBA00008703"/>
    </source>
</evidence>
<dbReference type="InterPro" id="IPR007197">
    <property type="entry name" value="rSAM"/>
</dbReference>
<dbReference type="GO" id="GO:0051539">
    <property type="term" value="F:4 iron, 4 sulfur cluster binding"/>
    <property type="evidence" value="ECO:0007669"/>
    <property type="project" value="UniProtKB-KW"/>
</dbReference>
<dbReference type="GO" id="GO:0050066">
    <property type="term" value="F:L-lysine 2,3-aminomutase activity"/>
    <property type="evidence" value="ECO:0007669"/>
    <property type="project" value="UniProtKB-EC"/>
</dbReference>
<sequence length="462" mass="52469">MNVKRLNNMTSPKMICIWKEKMNNNQKAARPNILVEDDKPPSIRKSEEDDPLSLAGESLRSLLTPTPRIPEKKTSLVSHHGKTTIKTKAFRKKFYPLISDKEWNNWQWQLQNRIQSHEKLSRFLTLSQEETLVNRTSQLPLSITPYYLSLISPDDPDHPLRKCVVPNVNEWLQMPGESDDPLGEDQQSPVPGLVHRYPDRVLFLLSDFCSTYCRYCTRSRVVGHGTIHPSRVRWEKALKYIEKTPAVRDVLLSGGDPLTLADDRLEWVLSRLRQIDHVEVIRIGTKVPAVLPQRITPNLVKMLKKYHPLWMSLHFTHADECTPETAKACARLADAGIPLGSQTVLLKGINDSAKTMASLMHGLMKMRVRPYYLYQCDPITGSGHFRTSIEKGLEIIRSLRGFTSGYAVPTYVVDAPGGGGKIPLMPDYIQGHTTDNLVMINYENRTFLYPDPVSAPAEDVLK</sequence>
<dbReference type="SFLD" id="SFLDF00283">
    <property type="entry name" value="L-lysine_2_3-aminomutase_(LAM"/>
    <property type="match status" value="1"/>
</dbReference>
<dbReference type="STRING" id="879212.DespoDRAFT_03205"/>
<keyword evidence="11" id="KW-0408">Iron</keyword>
<dbReference type="SUPFAM" id="SSF102114">
    <property type="entry name" value="Radical SAM enzymes"/>
    <property type="match status" value="1"/>
</dbReference>
<gene>
    <name evidence="18" type="ORF">DespoDRAFT_03205</name>
</gene>
<evidence type="ECO:0000256" key="3">
    <source>
        <dbReference type="ARBA" id="ARBA00001966"/>
    </source>
</evidence>
<dbReference type="InterPro" id="IPR003739">
    <property type="entry name" value="Lys_aminomutase/Glu_NH3_mut"/>
</dbReference>
<dbReference type="Gene3D" id="3.20.20.70">
    <property type="entry name" value="Aldolase class I"/>
    <property type="match status" value="1"/>
</dbReference>
<dbReference type="Gene3D" id="6.10.140.1170">
    <property type="match status" value="1"/>
</dbReference>
<dbReference type="Pfam" id="PF04055">
    <property type="entry name" value="Radical_SAM"/>
    <property type="match status" value="1"/>
</dbReference>
<keyword evidence="9 14" id="KW-0479">Metal-binding</keyword>
<dbReference type="SFLD" id="SFLDS00029">
    <property type="entry name" value="Radical_SAM"/>
    <property type="match status" value="1"/>
</dbReference>
<proteinExistence type="inferred from homology"/>
<dbReference type="Pfam" id="PF12544">
    <property type="entry name" value="LAM_C"/>
    <property type="match status" value="1"/>
</dbReference>
<dbReference type="CDD" id="cd01335">
    <property type="entry name" value="Radical_SAM"/>
    <property type="match status" value="1"/>
</dbReference>
<keyword evidence="7 14" id="KW-0004">4Fe-4S</keyword>
<dbReference type="InterPro" id="IPR013785">
    <property type="entry name" value="Aldolase_TIM"/>
</dbReference>
<reference evidence="18 19" key="1">
    <citation type="submission" date="2011-09" db="EMBL/GenBank/DDBJ databases">
        <authorList>
            <consortium name="US DOE Joint Genome Institute (JGI-PGF)"/>
            <person name="Lucas S."/>
            <person name="Han J."/>
            <person name="Lapidus A."/>
            <person name="Cheng J.-F."/>
            <person name="Goodwin L."/>
            <person name="Pitluck S."/>
            <person name="Peters L."/>
            <person name="Land M.L."/>
            <person name="Hauser L."/>
            <person name="Orellana R."/>
            <person name="Lovley D."/>
            <person name="Woyke T.J."/>
        </authorList>
    </citation>
    <scope>NUCLEOTIDE SEQUENCE [LARGE SCALE GENOMIC DNA]</scope>
    <source>
        <strain evidence="18 19">2ac9</strain>
    </source>
</reference>
<feature type="domain" description="Radical SAM core" evidence="17">
    <location>
        <begin position="195"/>
        <end position="407"/>
    </location>
</feature>
<evidence type="ECO:0000256" key="2">
    <source>
        <dbReference type="ARBA" id="ARBA00001933"/>
    </source>
</evidence>
<dbReference type="PIRSF" id="PIRSF004911">
    <property type="entry name" value="DUF160"/>
    <property type="match status" value="1"/>
</dbReference>
<evidence type="ECO:0000256" key="1">
    <source>
        <dbReference type="ARBA" id="ARBA00000911"/>
    </source>
</evidence>
<keyword evidence="12 14" id="KW-0411">Iron-sulfur</keyword>
<comment type="similarity">
    <text evidence="4">Belongs to the radical SAM superfamily. KamA family.</text>
</comment>